<organism evidence="3 4">
    <name type="scientific">Siccirubricoccus deserti</name>
    <dbReference type="NCBI Taxonomy" id="2013562"/>
    <lineage>
        <taxon>Bacteria</taxon>
        <taxon>Pseudomonadati</taxon>
        <taxon>Pseudomonadota</taxon>
        <taxon>Alphaproteobacteria</taxon>
        <taxon>Acetobacterales</taxon>
        <taxon>Roseomonadaceae</taxon>
        <taxon>Siccirubricoccus</taxon>
    </lineage>
</organism>
<keyword evidence="1" id="KW-0472">Membrane</keyword>
<evidence type="ECO:0000313" key="3">
    <source>
        <dbReference type="EMBL" id="MBC4017570.1"/>
    </source>
</evidence>
<dbReference type="Gene3D" id="3.40.50.620">
    <property type="entry name" value="HUPs"/>
    <property type="match status" value="1"/>
</dbReference>
<keyword evidence="1" id="KW-0812">Transmembrane</keyword>
<keyword evidence="4" id="KW-1185">Reference proteome</keyword>
<dbReference type="GO" id="GO:0043164">
    <property type="term" value="P:Gram-negative-bacterium-type cell wall biogenesis"/>
    <property type="evidence" value="ECO:0007669"/>
    <property type="project" value="TreeGrafter"/>
</dbReference>
<evidence type="ECO:0000313" key="4">
    <source>
        <dbReference type="Proteomes" id="UP000600101"/>
    </source>
</evidence>
<name>A0A9X0R116_9PROT</name>
<keyword evidence="1" id="KW-1133">Transmembrane helix</keyword>
<dbReference type="PANTHER" id="PTHR30336:SF4">
    <property type="entry name" value="ENVELOPE BIOGENESIS FACTOR ELYC"/>
    <property type="match status" value="1"/>
</dbReference>
<evidence type="ECO:0000259" key="2">
    <source>
        <dbReference type="Pfam" id="PF02698"/>
    </source>
</evidence>
<dbReference type="RefSeq" id="WP_186772333.1">
    <property type="nucleotide sequence ID" value="NZ_JACOMF010000031.1"/>
</dbReference>
<proteinExistence type="predicted"/>
<dbReference type="AlphaFoldDB" id="A0A9X0R116"/>
<feature type="transmembrane region" description="Helical" evidence="1">
    <location>
        <begin position="38"/>
        <end position="60"/>
    </location>
</feature>
<dbReference type="Proteomes" id="UP000600101">
    <property type="component" value="Unassembled WGS sequence"/>
</dbReference>
<dbReference type="EMBL" id="JACOMF010000031">
    <property type="protein sequence ID" value="MBC4017570.1"/>
    <property type="molecule type" value="Genomic_DNA"/>
</dbReference>
<protein>
    <submittedName>
        <fullName evidence="3">YdcF family protein</fullName>
    </submittedName>
</protein>
<accession>A0A9X0R116</accession>
<dbReference type="GO" id="GO:0005886">
    <property type="term" value="C:plasma membrane"/>
    <property type="evidence" value="ECO:0007669"/>
    <property type="project" value="TreeGrafter"/>
</dbReference>
<dbReference type="InterPro" id="IPR003848">
    <property type="entry name" value="DUF218"/>
</dbReference>
<dbReference type="GO" id="GO:0000270">
    <property type="term" value="P:peptidoglycan metabolic process"/>
    <property type="evidence" value="ECO:0007669"/>
    <property type="project" value="TreeGrafter"/>
</dbReference>
<evidence type="ECO:0000256" key="1">
    <source>
        <dbReference type="SAM" id="Phobius"/>
    </source>
</evidence>
<dbReference type="InterPro" id="IPR051599">
    <property type="entry name" value="Cell_Envelope_Assoc"/>
</dbReference>
<dbReference type="PANTHER" id="PTHR30336">
    <property type="entry name" value="INNER MEMBRANE PROTEIN, PROBABLE PERMEASE"/>
    <property type="match status" value="1"/>
</dbReference>
<gene>
    <name evidence="3" type="ORF">H7965_19865</name>
</gene>
<dbReference type="Pfam" id="PF02698">
    <property type="entry name" value="DUF218"/>
    <property type="match status" value="1"/>
</dbReference>
<dbReference type="InterPro" id="IPR014729">
    <property type="entry name" value="Rossmann-like_a/b/a_fold"/>
</dbReference>
<comment type="caution">
    <text evidence="3">The sequence shown here is derived from an EMBL/GenBank/DDBJ whole genome shotgun (WGS) entry which is preliminary data.</text>
</comment>
<dbReference type="CDD" id="cd06259">
    <property type="entry name" value="YdcF-like"/>
    <property type="match status" value="1"/>
</dbReference>
<sequence length="253" mass="26960">MYLQSTLTSFLLPPLLLALLALAGGLLAWRGRRFGGALAVAAALLLLVLATPLCAGLLYASLEREIRPGEAVPATTAVPGAIIILAGEAAWSRDAPGVGPLTLERMRAGAALHRATGLPLLVSGGPLGRGDPPIAALMAASLAADFGVETRWQEDRSADTRQNALFSAALLRREGIGAAWLVTHAWHMPRSQEAFTRAGLPTLAAPVRLDRLPRWEAREFMPRPDRLAQSWYALREWAGRLVYALRDGGTAAP</sequence>
<feature type="domain" description="DUF218" evidence="2">
    <location>
        <begin position="81"/>
        <end position="239"/>
    </location>
</feature>
<reference evidence="3" key="1">
    <citation type="submission" date="2020-08" db="EMBL/GenBank/DDBJ databases">
        <authorList>
            <person name="Hu Y."/>
            <person name="Nguyen S.V."/>
            <person name="Li F."/>
            <person name="Fanning S."/>
        </authorList>
    </citation>
    <scope>NUCLEOTIDE SEQUENCE</scope>
    <source>
        <strain evidence="3">SYSU D8009</strain>
    </source>
</reference>